<name>A0A4V6XWL5_STECR</name>
<reference evidence="2 3" key="1">
    <citation type="journal article" date="2015" name="Genome Biol.">
        <title>Comparative genomics of Steinernema reveals deeply conserved gene regulatory networks.</title>
        <authorList>
            <person name="Dillman A.R."/>
            <person name="Macchietto M."/>
            <person name="Porter C.F."/>
            <person name="Rogers A."/>
            <person name="Williams B."/>
            <person name="Antoshechkin I."/>
            <person name="Lee M.M."/>
            <person name="Goodwin Z."/>
            <person name="Lu X."/>
            <person name="Lewis E.E."/>
            <person name="Goodrich-Blair H."/>
            <person name="Stock S.P."/>
            <person name="Adams B.J."/>
            <person name="Sternberg P.W."/>
            <person name="Mortazavi A."/>
        </authorList>
    </citation>
    <scope>NUCLEOTIDE SEQUENCE [LARGE SCALE GENOMIC DNA]</scope>
    <source>
        <strain evidence="2 3">ALL</strain>
    </source>
</reference>
<reference evidence="2 3" key="2">
    <citation type="journal article" date="2019" name="G3 (Bethesda)">
        <title>Hybrid Assembly of the Genome of the Entomopathogenic Nematode Steinernema carpocapsae Identifies the X-Chromosome.</title>
        <authorList>
            <person name="Serra L."/>
            <person name="Macchietto M."/>
            <person name="Macias-Munoz A."/>
            <person name="McGill C.J."/>
            <person name="Rodriguez I.M."/>
            <person name="Rodriguez B."/>
            <person name="Murad R."/>
            <person name="Mortazavi A."/>
        </authorList>
    </citation>
    <scope>NUCLEOTIDE SEQUENCE [LARGE SCALE GENOMIC DNA]</scope>
    <source>
        <strain evidence="2 3">ALL</strain>
    </source>
</reference>
<keyword evidence="3" id="KW-1185">Reference proteome</keyword>
<evidence type="ECO:0000313" key="3">
    <source>
        <dbReference type="Proteomes" id="UP000298663"/>
    </source>
</evidence>
<evidence type="ECO:0000256" key="1">
    <source>
        <dbReference type="SAM" id="Phobius"/>
    </source>
</evidence>
<evidence type="ECO:0000313" key="2">
    <source>
        <dbReference type="EMBL" id="TKR94465.1"/>
    </source>
</evidence>
<proteinExistence type="predicted"/>
<feature type="transmembrane region" description="Helical" evidence="1">
    <location>
        <begin position="91"/>
        <end position="113"/>
    </location>
</feature>
<dbReference type="EMBL" id="AZBU02000002">
    <property type="protein sequence ID" value="TKR94465.1"/>
    <property type="molecule type" value="Genomic_DNA"/>
</dbReference>
<dbReference type="AlphaFoldDB" id="A0A4V6XWL5"/>
<dbReference type="Proteomes" id="UP000298663">
    <property type="component" value="Unassembled WGS sequence"/>
</dbReference>
<protein>
    <recommendedName>
        <fullName evidence="4">G-protein coupled receptors family 1 profile domain-containing protein</fullName>
    </recommendedName>
</protein>
<evidence type="ECO:0008006" key="4">
    <source>
        <dbReference type="Google" id="ProtNLM"/>
    </source>
</evidence>
<gene>
    <name evidence="2" type="ORF">L596_008741</name>
</gene>
<accession>A0A4V6XWL5</accession>
<feature type="transmembrane region" description="Helical" evidence="1">
    <location>
        <begin position="134"/>
        <end position="156"/>
    </location>
</feature>
<keyword evidence="1" id="KW-0812">Transmembrane</keyword>
<organism evidence="2 3">
    <name type="scientific">Steinernema carpocapsae</name>
    <name type="common">Entomopathogenic nematode</name>
    <dbReference type="NCBI Taxonomy" id="34508"/>
    <lineage>
        <taxon>Eukaryota</taxon>
        <taxon>Metazoa</taxon>
        <taxon>Ecdysozoa</taxon>
        <taxon>Nematoda</taxon>
        <taxon>Chromadorea</taxon>
        <taxon>Rhabditida</taxon>
        <taxon>Tylenchina</taxon>
        <taxon>Panagrolaimomorpha</taxon>
        <taxon>Strongyloidoidea</taxon>
        <taxon>Steinernematidae</taxon>
        <taxon>Steinernema</taxon>
    </lineage>
</organism>
<keyword evidence="1" id="KW-0472">Membrane</keyword>
<feature type="transmembrane region" description="Helical" evidence="1">
    <location>
        <begin position="20"/>
        <end position="38"/>
    </location>
</feature>
<keyword evidence="1" id="KW-1133">Transmembrane helix</keyword>
<comment type="caution">
    <text evidence="2">The sequence shown here is derived from an EMBL/GenBank/DDBJ whole genome shotgun (WGS) entry which is preliminary data.</text>
</comment>
<sequence>MVEIHGITHFELVIRPYLELIVYLTCVVVSILAFVPYFKYRKNSNYIGALLLFMISCFLCSIIQCVDPTIQVMESNGLKSTFLHNGSKEEYWFFLARTTSFNFIYVTGTFLALDRVLVLTFPTKYTIRGLQRKCVISAVAMCALTFGFLFGTHAFVDYTEKENHGHFATETAVRYVGIILDVPRCVVLSTQFRLPYPDQLFFYCLQAEEHEDSSASVQL</sequence>
<feature type="transmembrane region" description="Helical" evidence="1">
    <location>
        <begin position="50"/>
        <end position="71"/>
    </location>
</feature>